<dbReference type="PANTHER" id="PTHR43531">
    <property type="entry name" value="PROTEIN ICFG"/>
    <property type="match status" value="1"/>
</dbReference>
<organism evidence="5">
    <name type="scientific">hydrothermal vent metagenome</name>
    <dbReference type="NCBI Taxonomy" id="652676"/>
    <lineage>
        <taxon>unclassified sequences</taxon>
        <taxon>metagenomes</taxon>
        <taxon>ecological metagenomes</taxon>
    </lineage>
</organism>
<dbReference type="GO" id="GO:0007165">
    <property type="term" value="P:signal transduction"/>
    <property type="evidence" value="ECO:0007669"/>
    <property type="project" value="InterPro"/>
</dbReference>
<protein>
    <submittedName>
        <fullName evidence="5">Methyl-accepting chemotaxis sensor/transducer protein</fullName>
    </submittedName>
</protein>
<dbReference type="InterPro" id="IPR004089">
    <property type="entry name" value="MCPsignal_dom"/>
</dbReference>
<keyword evidence="1" id="KW-0488">Methylation</keyword>
<evidence type="ECO:0000256" key="3">
    <source>
        <dbReference type="SAM" id="Phobius"/>
    </source>
</evidence>
<dbReference type="CDD" id="cd11386">
    <property type="entry name" value="MCP_signal"/>
    <property type="match status" value="1"/>
</dbReference>
<dbReference type="PROSITE" id="PS50111">
    <property type="entry name" value="CHEMOTAXIS_TRANSDUC_2"/>
    <property type="match status" value="1"/>
</dbReference>
<dbReference type="Gene3D" id="1.10.287.950">
    <property type="entry name" value="Methyl-accepting chemotaxis protein"/>
    <property type="match status" value="1"/>
</dbReference>
<accession>A0A3B1C9M9</accession>
<proteinExistence type="predicted"/>
<dbReference type="FunFam" id="1.10.287.950:FF:000001">
    <property type="entry name" value="Methyl-accepting chemotaxis sensory transducer"/>
    <property type="match status" value="1"/>
</dbReference>
<dbReference type="SUPFAM" id="SSF58104">
    <property type="entry name" value="Methyl-accepting chemotaxis protein (MCP) signaling domain"/>
    <property type="match status" value="1"/>
</dbReference>
<dbReference type="GO" id="GO:0006935">
    <property type="term" value="P:chemotaxis"/>
    <property type="evidence" value="ECO:0007669"/>
    <property type="project" value="TreeGrafter"/>
</dbReference>
<reference evidence="5" key="1">
    <citation type="submission" date="2018-06" db="EMBL/GenBank/DDBJ databases">
        <authorList>
            <person name="Zhirakovskaya E."/>
        </authorList>
    </citation>
    <scope>NUCLEOTIDE SEQUENCE</scope>
</reference>
<dbReference type="InterPro" id="IPR021796">
    <property type="entry name" value="Tll0287-like_dom"/>
</dbReference>
<dbReference type="Pfam" id="PF11845">
    <property type="entry name" value="Tll0287-like"/>
    <property type="match status" value="1"/>
</dbReference>
<dbReference type="AlphaFoldDB" id="A0A3B1C9M9"/>
<keyword evidence="3" id="KW-0472">Membrane</keyword>
<feature type="compositionally biased region" description="Low complexity" evidence="2">
    <location>
        <begin position="646"/>
        <end position="661"/>
    </location>
</feature>
<feature type="region of interest" description="Disordered" evidence="2">
    <location>
        <begin position="630"/>
        <end position="680"/>
    </location>
</feature>
<feature type="compositionally biased region" description="Acidic residues" evidence="2">
    <location>
        <begin position="671"/>
        <end position="680"/>
    </location>
</feature>
<evidence type="ECO:0000313" key="5">
    <source>
        <dbReference type="EMBL" id="VAX20664.1"/>
    </source>
</evidence>
<dbReference type="GO" id="GO:0005886">
    <property type="term" value="C:plasma membrane"/>
    <property type="evidence" value="ECO:0007669"/>
    <property type="project" value="TreeGrafter"/>
</dbReference>
<keyword evidence="3" id="KW-0812">Transmembrane</keyword>
<dbReference type="InterPro" id="IPR051310">
    <property type="entry name" value="MCP_chemotaxis"/>
</dbReference>
<keyword evidence="3" id="KW-1133">Transmembrane helix</keyword>
<dbReference type="GO" id="GO:0004888">
    <property type="term" value="F:transmembrane signaling receptor activity"/>
    <property type="evidence" value="ECO:0007669"/>
    <property type="project" value="TreeGrafter"/>
</dbReference>
<gene>
    <name evidence="5" type="ORF">MNBD_NITROSPINAE02-1531</name>
</gene>
<feature type="transmembrane region" description="Helical" evidence="3">
    <location>
        <begin position="346"/>
        <end position="366"/>
    </location>
</feature>
<evidence type="ECO:0000256" key="2">
    <source>
        <dbReference type="SAM" id="MobiDB-lite"/>
    </source>
</evidence>
<sequence length="680" mass="72680">MFIILIAIGLISVGSSGIVLLSQMKARDDAEIVNALGRQRMLTQAMGKSALSFASREELNILKNQVSVLNHYITQMRAIYTKYVIGSAKKVGLNISMTPHEEIEPSVPFPATLTRFVNERFGSTQKFGGKKVSIDIIAESPVNPDKGYKDDYDRKASEFLKKNVDKVFTDTLEEKGKLYLLFYTADLATVEACASCHTMLSGIDFKVGDLLGIRKFKLLFSSDIAAGRAQLNPTLDEFNTAKTIFAKTLAAMKSGGEYPIDLKMTKSRSVSGIKDPASQSKINEIEGVFKGFVEAVDKLTENNSGESMFIVRQAIMAKANKLRRSSNDLVTIYATIAEGNQTNIKMTVIIAGIVIVLIIIGVIYFINSSIVQPINRIVGSLSEGAGQVNTASAQISASSQSLAGGSTEQAASLEETSTALDEMAGMTKQNADNANEANSLALDARAGGEDGAVAMKEMIDAMSAISKSSEDISKIIKVIEEIAFQTNLLALNAAVEAARAGEHGKGFAVVAEEVRNLAQRSATAAKDTASLIEDSVKKAEDGNEIVGRVSKTLDGIITGIRKVADLVSEIASASSEQARGVEQVNRAVSEMDKVTQQNAANAEQSAAASEELSAQSESLKEQVLKLTTLVEGEKGGANYERGPSSARALKAPAHTAAPKAKPANKKGEETIPFDDDFDEF</sequence>
<dbReference type="Pfam" id="PF00015">
    <property type="entry name" value="MCPsignal"/>
    <property type="match status" value="1"/>
</dbReference>
<feature type="domain" description="Methyl-accepting transducer" evidence="4">
    <location>
        <begin position="384"/>
        <end position="613"/>
    </location>
</feature>
<dbReference type="PANTHER" id="PTHR43531:SF14">
    <property type="entry name" value="METHYL-ACCEPTING CHEMOTAXIS PROTEIN I-RELATED"/>
    <property type="match status" value="1"/>
</dbReference>
<evidence type="ECO:0000256" key="1">
    <source>
        <dbReference type="ARBA" id="ARBA00022481"/>
    </source>
</evidence>
<evidence type="ECO:0000259" key="4">
    <source>
        <dbReference type="PROSITE" id="PS50111"/>
    </source>
</evidence>
<name>A0A3B1C9M9_9ZZZZ</name>
<dbReference type="EMBL" id="UOGE01000060">
    <property type="protein sequence ID" value="VAX20664.1"/>
    <property type="molecule type" value="Genomic_DNA"/>
</dbReference>
<dbReference type="SMART" id="SM00283">
    <property type="entry name" value="MA"/>
    <property type="match status" value="1"/>
</dbReference>